<reference evidence="2 3" key="1">
    <citation type="submission" date="2023-10" db="EMBL/GenBank/DDBJ databases">
        <title>Development of a sustainable strategy for remediation of hydrocarbon-contaminated territories based on the waste exchange concept.</title>
        <authorList>
            <person name="Krivoruchko A."/>
        </authorList>
    </citation>
    <scope>NUCLEOTIDE SEQUENCE [LARGE SCALE GENOMIC DNA]</scope>
    <source>
        <strain evidence="2 3">IEGM 1327</strain>
    </source>
</reference>
<evidence type="ECO:0000313" key="3">
    <source>
        <dbReference type="Proteomes" id="UP001186104"/>
    </source>
</evidence>
<keyword evidence="3" id="KW-1185">Reference proteome</keyword>
<dbReference type="EMBL" id="JAWLKF010000016">
    <property type="protein sequence ID" value="MDV6305122.1"/>
    <property type="molecule type" value="Genomic_DNA"/>
</dbReference>
<proteinExistence type="predicted"/>
<keyword evidence="1" id="KW-0472">Membrane</keyword>
<organism evidence="2 3">
    <name type="scientific">Rhodococcus cerastii</name>
    <dbReference type="NCBI Taxonomy" id="908616"/>
    <lineage>
        <taxon>Bacteria</taxon>
        <taxon>Bacillati</taxon>
        <taxon>Actinomycetota</taxon>
        <taxon>Actinomycetes</taxon>
        <taxon>Mycobacteriales</taxon>
        <taxon>Nocardiaceae</taxon>
        <taxon>Rhodococcus</taxon>
    </lineage>
</organism>
<name>A0ABU4D5X9_9NOCA</name>
<comment type="caution">
    <text evidence="2">The sequence shown here is derived from an EMBL/GenBank/DDBJ whole genome shotgun (WGS) entry which is preliminary data.</text>
</comment>
<keyword evidence="1" id="KW-1133">Transmembrane helix</keyword>
<feature type="transmembrane region" description="Helical" evidence="1">
    <location>
        <begin position="20"/>
        <end position="44"/>
    </location>
</feature>
<evidence type="ECO:0000313" key="2">
    <source>
        <dbReference type="EMBL" id="MDV6305122.1"/>
    </source>
</evidence>
<protein>
    <submittedName>
        <fullName evidence="2">Uncharacterized protein</fullName>
    </submittedName>
</protein>
<dbReference type="Proteomes" id="UP001186104">
    <property type="component" value="Unassembled WGS sequence"/>
</dbReference>
<accession>A0ABU4D5X9</accession>
<sequence length="47" mass="4771">MITRTGSRSRGAAAVMMDGVSFTGLVTTLAATIILGVAFGLVVAEAW</sequence>
<keyword evidence="1" id="KW-0812">Transmembrane</keyword>
<dbReference type="RefSeq" id="WP_243596838.1">
    <property type="nucleotide sequence ID" value="NZ_JAWLKF010000016.1"/>
</dbReference>
<evidence type="ECO:0000256" key="1">
    <source>
        <dbReference type="SAM" id="Phobius"/>
    </source>
</evidence>
<gene>
    <name evidence="2" type="ORF">R3P93_21360</name>
</gene>